<evidence type="ECO:0000313" key="13">
    <source>
        <dbReference type="EMBL" id="KEO61682.1"/>
    </source>
</evidence>
<accession>A0A074KJH5</accession>
<comment type="catalytic activity">
    <reaction evidence="10">
        <text>tRNA(Glu) + L-glutamate + ATP = L-glutamyl-tRNA(Glu) + AMP + diphosphate</text>
        <dbReference type="Rhea" id="RHEA:23540"/>
        <dbReference type="Rhea" id="RHEA-COMP:9663"/>
        <dbReference type="Rhea" id="RHEA-COMP:9680"/>
        <dbReference type="ChEBI" id="CHEBI:29985"/>
        <dbReference type="ChEBI" id="CHEBI:30616"/>
        <dbReference type="ChEBI" id="CHEBI:33019"/>
        <dbReference type="ChEBI" id="CHEBI:78442"/>
        <dbReference type="ChEBI" id="CHEBI:78520"/>
        <dbReference type="ChEBI" id="CHEBI:456215"/>
        <dbReference type="EC" id="6.1.1.17"/>
    </reaction>
</comment>
<dbReference type="InterPro" id="IPR049940">
    <property type="entry name" value="GluQ/Sye"/>
</dbReference>
<evidence type="ECO:0000313" key="14">
    <source>
        <dbReference type="Proteomes" id="UP000027471"/>
    </source>
</evidence>
<sequence length="471" mass="51388">MSQQPVTKQIVTRFAPSPTGYLHIGGARTALFNWLFARGHGGKFLLRIEDTDRERSTPEATAAILQGLNWLGLDYDGEVVSQAAGVARHAEVAHEMLASGRAYKCFASQEEIAAFREAARAEGKSTLFQSPWRDADPSTYPDAPFVIRLKAPREGATVIKDAVQGDVTIRNDQLDDMICLRSDGTPTYMLAVVVDDHDMGVTHVIRGDDHLTNAARQIQVYQAMGWDVPVFAHIPLIHGPDGKKLSKRHGAVGLEQYQAMGYPASGMRNYLARLGWSHGDDEFFSDAQAKEWFDLDGIGKSPSRLDFKKLENICGQHIAITEDAQLLGEIESYLAAAEKKSLDATQREALIAALPVVKGSAKILPQLLEKAHFALTFRPIEVEEKTAKALDDVSRGILKELTLVLQRANWTREELEAAVGEVASAHGLGLGKVAAPMRAALAGRAATPSVFEMMLVLGQEETLARLSDKAA</sequence>
<name>A0A074KJH5_9RHOB</name>
<gene>
    <name evidence="10" type="primary">gltX</name>
    <name evidence="13" type="ORF">DT23_01550</name>
</gene>
<evidence type="ECO:0000256" key="9">
    <source>
        <dbReference type="ARBA" id="ARBA00023146"/>
    </source>
</evidence>
<dbReference type="SUPFAM" id="SSF48163">
    <property type="entry name" value="An anticodon-binding domain of class I aminoacyl-tRNA synthetases"/>
    <property type="match status" value="1"/>
</dbReference>
<dbReference type="InterPro" id="IPR000924">
    <property type="entry name" value="Glu/Gln-tRNA-synth"/>
</dbReference>
<dbReference type="GO" id="GO:0000049">
    <property type="term" value="F:tRNA binding"/>
    <property type="evidence" value="ECO:0007669"/>
    <property type="project" value="InterPro"/>
</dbReference>
<evidence type="ECO:0000256" key="4">
    <source>
        <dbReference type="ARBA" id="ARBA00022490"/>
    </source>
</evidence>
<dbReference type="InterPro" id="IPR004527">
    <property type="entry name" value="Glu-tRNA-ligase_bac/mito"/>
</dbReference>
<feature type="short sequence motif" description="'KMSKS' region" evidence="10">
    <location>
        <begin position="244"/>
        <end position="248"/>
    </location>
</feature>
<dbReference type="PROSITE" id="PS00178">
    <property type="entry name" value="AA_TRNA_LIGASE_I"/>
    <property type="match status" value="1"/>
</dbReference>
<dbReference type="GO" id="GO:0008270">
    <property type="term" value="F:zinc ion binding"/>
    <property type="evidence" value="ECO:0007669"/>
    <property type="project" value="InterPro"/>
</dbReference>
<dbReference type="InterPro" id="IPR045462">
    <property type="entry name" value="aa-tRNA-synth_I_cd-bd"/>
</dbReference>
<evidence type="ECO:0000256" key="1">
    <source>
        <dbReference type="ARBA" id="ARBA00004496"/>
    </source>
</evidence>
<dbReference type="InterPro" id="IPR014729">
    <property type="entry name" value="Rossmann-like_a/b/a_fold"/>
</dbReference>
<dbReference type="HAMAP" id="MF_00022">
    <property type="entry name" value="Glu_tRNA_synth_type1"/>
    <property type="match status" value="1"/>
</dbReference>
<reference evidence="13 14" key="1">
    <citation type="journal article" date="2015" name="Antonie Van Leeuwenhoek">
        <title>Thioclava indica sp. nov., isolated from surface seawater of the Indian Ocean.</title>
        <authorList>
            <person name="Liu Y."/>
            <person name="Lai Q."/>
            <person name="Du J."/>
            <person name="Xu H."/>
            <person name="Jiang L."/>
            <person name="Shao Z."/>
        </authorList>
    </citation>
    <scope>NUCLEOTIDE SEQUENCE [LARGE SCALE GENOMIC DNA]</scope>
    <source>
        <strain evidence="13 14">DT23-4</strain>
    </source>
</reference>
<comment type="function">
    <text evidence="10">Catalyzes the attachment of glutamate to tRNA(Glu) in a two-step reaction: glutamate is first activated by ATP to form Glu-AMP and then transferred to the acceptor end of tRNA(Glu).</text>
</comment>
<dbReference type="InterPro" id="IPR033910">
    <property type="entry name" value="GluRS_core"/>
</dbReference>
<feature type="binding site" evidence="10">
    <location>
        <position position="247"/>
    </location>
    <ligand>
        <name>ATP</name>
        <dbReference type="ChEBI" id="CHEBI:30616"/>
    </ligand>
</feature>
<dbReference type="AlphaFoldDB" id="A0A074KJH5"/>
<dbReference type="Pfam" id="PF19269">
    <property type="entry name" value="Anticodon_2"/>
    <property type="match status" value="1"/>
</dbReference>
<comment type="subcellular location">
    <subcellularLocation>
        <location evidence="1 10">Cytoplasm</location>
    </subcellularLocation>
</comment>
<keyword evidence="8 10" id="KW-0648">Protein biosynthesis</keyword>
<feature type="short sequence motif" description="'HIGH' region" evidence="10">
    <location>
        <begin position="16"/>
        <end position="26"/>
    </location>
</feature>
<dbReference type="STRING" id="1353528.DT23_01550"/>
<comment type="caution">
    <text evidence="13">The sequence shown here is derived from an EMBL/GenBank/DDBJ whole genome shotgun (WGS) entry which is preliminary data.</text>
</comment>
<dbReference type="EC" id="6.1.1.17" evidence="10"/>
<feature type="domain" description="Aminoacyl-tRNA synthetase class I anticodon-binding" evidence="12">
    <location>
        <begin position="333"/>
        <end position="467"/>
    </location>
</feature>
<dbReference type="CDD" id="cd00808">
    <property type="entry name" value="GluRS_core"/>
    <property type="match status" value="1"/>
</dbReference>
<keyword evidence="14" id="KW-1185">Reference proteome</keyword>
<organism evidence="13 14">
    <name type="scientific">Thioclava indica</name>
    <dbReference type="NCBI Taxonomy" id="1353528"/>
    <lineage>
        <taxon>Bacteria</taxon>
        <taxon>Pseudomonadati</taxon>
        <taxon>Pseudomonadota</taxon>
        <taxon>Alphaproteobacteria</taxon>
        <taxon>Rhodobacterales</taxon>
        <taxon>Paracoccaceae</taxon>
        <taxon>Thioclava</taxon>
    </lineage>
</organism>
<evidence type="ECO:0000256" key="5">
    <source>
        <dbReference type="ARBA" id="ARBA00022598"/>
    </source>
</evidence>
<keyword evidence="6 10" id="KW-0547">Nucleotide-binding</keyword>
<dbReference type="InterPro" id="IPR008925">
    <property type="entry name" value="aa_tRNA-synth_I_cd-bd_sf"/>
</dbReference>
<dbReference type="FunFam" id="3.40.50.620:FF:000007">
    <property type="entry name" value="Glutamate--tRNA ligase"/>
    <property type="match status" value="1"/>
</dbReference>
<dbReference type="EMBL" id="AUNB01000001">
    <property type="protein sequence ID" value="KEO61682.1"/>
    <property type="molecule type" value="Genomic_DNA"/>
</dbReference>
<evidence type="ECO:0000256" key="6">
    <source>
        <dbReference type="ARBA" id="ARBA00022741"/>
    </source>
</evidence>
<keyword evidence="5 10" id="KW-0436">Ligase</keyword>
<dbReference type="Gene3D" id="1.10.10.350">
    <property type="match status" value="1"/>
</dbReference>
<dbReference type="Gene3D" id="3.40.50.620">
    <property type="entry name" value="HUPs"/>
    <property type="match status" value="1"/>
</dbReference>
<keyword evidence="9 10" id="KW-0030">Aminoacyl-tRNA synthetase</keyword>
<dbReference type="PANTHER" id="PTHR43311:SF2">
    <property type="entry name" value="GLUTAMATE--TRNA LIGASE, MITOCHONDRIAL-RELATED"/>
    <property type="match status" value="1"/>
</dbReference>
<dbReference type="InterPro" id="IPR020751">
    <property type="entry name" value="aa-tRNA-synth_I_codon-bd_sub2"/>
</dbReference>
<comment type="caution">
    <text evidence="10">Lacks conserved residue(s) required for the propagation of feature annotation.</text>
</comment>
<dbReference type="InterPro" id="IPR001412">
    <property type="entry name" value="aa-tRNA-synth_I_CS"/>
</dbReference>
<dbReference type="PRINTS" id="PR00987">
    <property type="entry name" value="TRNASYNTHGLU"/>
</dbReference>
<comment type="subunit">
    <text evidence="3 10">Monomer.</text>
</comment>
<protein>
    <recommendedName>
        <fullName evidence="10">Glutamate--tRNA ligase</fullName>
        <ecNumber evidence="10">6.1.1.17</ecNumber>
    </recommendedName>
    <alternativeName>
        <fullName evidence="10">Glutamyl-tRNA synthetase</fullName>
        <shortName evidence="10">GluRS</shortName>
    </alternativeName>
</protein>
<dbReference type="GO" id="GO:0004818">
    <property type="term" value="F:glutamate-tRNA ligase activity"/>
    <property type="evidence" value="ECO:0007669"/>
    <property type="project" value="UniProtKB-UniRule"/>
</dbReference>
<evidence type="ECO:0000256" key="10">
    <source>
        <dbReference type="HAMAP-Rule" id="MF_00022"/>
    </source>
</evidence>
<keyword evidence="7 10" id="KW-0067">ATP-binding</keyword>
<dbReference type="eggNOG" id="COG0008">
    <property type="taxonomic scope" value="Bacteria"/>
</dbReference>
<keyword evidence="4 10" id="KW-0963">Cytoplasm</keyword>
<evidence type="ECO:0000256" key="3">
    <source>
        <dbReference type="ARBA" id="ARBA00011245"/>
    </source>
</evidence>
<dbReference type="GO" id="GO:0005524">
    <property type="term" value="F:ATP binding"/>
    <property type="evidence" value="ECO:0007669"/>
    <property type="project" value="UniProtKB-UniRule"/>
</dbReference>
<feature type="domain" description="Glutamyl/glutaminyl-tRNA synthetase class Ib catalytic" evidence="11">
    <location>
        <begin position="9"/>
        <end position="311"/>
    </location>
</feature>
<comment type="similarity">
    <text evidence="2 10">Belongs to the class-I aminoacyl-tRNA synthetase family. Glutamate--tRNA ligase type 1 subfamily.</text>
</comment>
<evidence type="ECO:0000256" key="7">
    <source>
        <dbReference type="ARBA" id="ARBA00022840"/>
    </source>
</evidence>
<evidence type="ECO:0000259" key="12">
    <source>
        <dbReference type="Pfam" id="PF19269"/>
    </source>
</evidence>
<dbReference type="GO" id="GO:0005829">
    <property type="term" value="C:cytosol"/>
    <property type="evidence" value="ECO:0007669"/>
    <property type="project" value="TreeGrafter"/>
</dbReference>
<dbReference type="NCBIfam" id="TIGR00464">
    <property type="entry name" value="gltX_bact"/>
    <property type="match status" value="1"/>
</dbReference>
<evidence type="ECO:0000259" key="11">
    <source>
        <dbReference type="Pfam" id="PF00749"/>
    </source>
</evidence>
<dbReference type="Pfam" id="PF00749">
    <property type="entry name" value="tRNA-synt_1c"/>
    <property type="match status" value="1"/>
</dbReference>
<dbReference type="SUPFAM" id="SSF52374">
    <property type="entry name" value="Nucleotidylyl transferase"/>
    <property type="match status" value="1"/>
</dbReference>
<dbReference type="PANTHER" id="PTHR43311">
    <property type="entry name" value="GLUTAMATE--TRNA LIGASE"/>
    <property type="match status" value="1"/>
</dbReference>
<evidence type="ECO:0000256" key="2">
    <source>
        <dbReference type="ARBA" id="ARBA00007894"/>
    </source>
</evidence>
<dbReference type="Proteomes" id="UP000027471">
    <property type="component" value="Unassembled WGS sequence"/>
</dbReference>
<proteinExistence type="inferred from homology"/>
<dbReference type="GO" id="GO:0006424">
    <property type="term" value="P:glutamyl-tRNA aminoacylation"/>
    <property type="evidence" value="ECO:0007669"/>
    <property type="project" value="UniProtKB-UniRule"/>
</dbReference>
<evidence type="ECO:0000256" key="8">
    <source>
        <dbReference type="ARBA" id="ARBA00022917"/>
    </source>
</evidence>
<dbReference type="InterPro" id="IPR020058">
    <property type="entry name" value="Glu/Gln-tRNA-synth_Ib_cat-dom"/>
</dbReference>